<feature type="domain" description="Winged helix-turn helix" evidence="2">
    <location>
        <begin position="97"/>
        <end position="138"/>
    </location>
</feature>
<proteinExistence type="predicted"/>
<dbReference type="EMBL" id="CP001661">
    <property type="protein sequence ID" value="ACT16872.1"/>
    <property type="molecule type" value="Genomic_DNA"/>
</dbReference>
<reference evidence="3" key="1">
    <citation type="submission" date="2009-07" db="EMBL/GenBank/DDBJ databases">
        <title>Complete sequence of Geobacter sp. M21.</title>
        <authorList>
            <consortium name="US DOE Joint Genome Institute"/>
            <person name="Lucas S."/>
            <person name="Copeland A."/>
            <person name="Lapidus A."/>
            <person name="Glavina del Rio T."/>
            <person name="Dalin E."/>
            <person name="Tice H."/>
            <person name="Bruce D."/>
            <person name="Goodwin L."/>
            <person name="Pitluck S."/>
            <person name="Saunders E."/>
            <person name="Brettin T."/>
            <person name="Detter J.C."/>
            <person name="Han C."/>
            <person name="Larimer F."/>
            <person name="Land M."/>
            <person name="Hauser L."/>
            <person name="Kyrpides N."/>
            <person name="Ovchinnikova G."/>
            <person name="Lovley D."/>
        </authorList>
    </citation>
    <scope>NUCLEOTIDE SEQUENCE [LARGE SCALE GENOMIC DNA]</scope>
    <source>
        <strain evidence="3">M21</strain>
    </source>
</reference>
<name>C6E132_GEOSM</name>
<protein>
    <recommendedName>
        <fullName evidence="4">Winged helix-turn helix domain-containing protein</fullName>
    </recommendedName>
</protein>
<evidence type="ECO:0008006" key="4">
    <source>
        <dbReference type="Google" id="ProtNLM"/>
    </source>
</evidence>
<sequence length="306" mass="36507">MEKKDKRELCPEDQYKLRQKVVRLREKEKTNQEISRIVGLCHTHVSTIWNKYRKGGLEALKPKIRGRRHGDKRALSVDQEAEIVGFLFEKPTKLGLDFSLWTKEAIREAIRQKFRIDLPLRTTSNYLKRWGVSPQKPGKNSETFQNWFESEYPKIVSRAKKENAEILWCDYWGRKRDVKGTAMSNNIDVISAIRNQGEIRFMLYEKPLKPQDFRLFISRLNEDIIGYGKDKAYLIVCDHPMHDQDSPDKRLPYPRMKMKKCRRKKKRFPCLREKRLPSAGATWRNPNRAWHNHYRSIEIFFRPSDN</sequence>
<dbReference type="KEGG" id="gem:GM21_0798"/>
<dbReference type="Pfam" id="PF13592">
    <property type="entry name" value="HTH_33"/>
    <property type="match status" value="1"/>
</dbReference>
<dbReference type="InterPro" id="IPR036388">
    <property type="entry name" value="WH-like_DNA-bd_sf"/>
</dbReference>
<evidence type="ECO:0000313" key="3">
    <source>
        <dbReference type="EMBL" id="ACT16872.1"/>
    </source>
</evidence>
<accession>C6E132</accession>
<dbReference type="SUPFAM" id="SSF46689">
    <property type="entry name" value="Homeodomain-like"/>
    <property type="match status" value="1"/>
</dbReference>
<dbReference type="InterPro" id="IPR009057">
    <property type="entry name" value="Homeodomain-like_sf"/>
</dbReference>
<dbReference type="AlphaFoldDB" id="C6E132"/>
<evidence type="ECO:0000259" key="2">
    <source>
        <dbReference type="Pfam" id="PF13592"/>
    </source>
</evidence>
<dbReference type="Gene3D" id="1.10.10.10">
    <property type="entry name" value="Winged helix-like DNA-binding domain superfamily/Winged helix DNA-binding domain"/>
    <property type="match status" value="1"/>
</dbReference>
<dbReference type="InterPro" id="IPR025959">
    <property type="entry name" value="Winged_HTH_dom"/>
</dbReference>
<organism evidence="3">
    <name type="scientific">Geobacter sp. (strain M21)</name>
    <dbReference type="NCBI Taxonomy" id="443144"/>
    <lineage>
        <taxon>Bacteria</taxon>
        <taxon>Pseudomonadati</taxon>
        <taxon>Thermodesulfobacteriota</taxon>
        <taxon>Desulfuromonadia</taxon>
        <taxon>Geobacterales</taxon>
        <taxon>Geobacteraceae</taxon>
        <taxon>Geobacter</taxon>
    </lineage>
</organism>
<dbReference type="InterPro" id="IPR055247">
    <property type="entry name" value="InsJ-like_HTH"/>
</dbReference>
<dbReference type="OrthoDB" id="5504200at2"/>
<gene>
    <name evidence="3" type="ordered locus">GM21_0798</name>
</gene>
<dbReference type="HOGENOM" id="CLU_056788_0_0_7"/>
<dbReference type="eggNOG" id="COG3415">
    <property type="taxonomic scope" value="Bacteria"/>
</dbReference>
<feature type="domain" description="Insertion element IS150 protein InsJ-like helix-turn-helix" evidence="1">
    <location>
        <begin position="18"/>
        <end position="68"/>
    </location>
</feature>
<evidence type="ECO:0000259" key="1">
    <source>
        <dbReference type="Pfam" id="PF13518"/>
    </source>
</evidence>
<dbReference type="Pfam" id="PF13518">
    <property type="entry name" value="HTH_28"/>
    <property type="match status" value="1"/>
</dbReference>
<dbReference type="STRING" id="443144.GM21_0798"/>